<feature type="region of interest" description="Disordered" evidence="1">
    <location>
        <begin position="60"/>
        <end position="96"/>
    </location>
</feature>
<keyword evidence="3" id="KW-1185">Reference proteome</keyword>
<dbReference type="AlphaFoldDB" id="A0A0D2A7M7"/>
<evidence type="ECO:0000256" key="1">
    <source>
        <dbReference type="SAM" id="MobiDB-lite"/>
    </source>
</evidence>
<gene>
    <name evidence="2" type="ORF">PV09_05831</name>
</gene>
<dbReference type="GeneID" id="27313804"/>
<evidence type="ECO:0000313" key="3">
    <source>
        <dbReference type="Proteomes" id="UP000053259"/>
    </source>
</evidence>
<dbReference type="HOGENOM" id="CLU_2135451_0_0_1"/>
<dbReference type="RefSeq" id="XP_016212637.1">
    <property type="nucleotide sequence ID" value="XM_016359388.1"/>
</dbReference>
<feature type="region of interest" description="Disordered" evidence="1">
    <location>
        <begin position="1"/>
        <end position="31"/>
    </location>
</feature>
<evidence type="ECO:0000313" key="2">
    <source>
        <dbReference type="EMBL" id="KIW02768.1"/>
    </source>
</evidence>
<name>A0A0D2A7M7_9PEZI</name>
<accession>A0A0D2A7M7</accession>
<dbReference type="InParanoid" id="A0A0D2A7M7"/>
<dbReference type="EMBL" id="KN847547">
    <property type="protein sequence ID" value="KIW02768.1"/>
    <property type="molecule type" value="Genomic_DNA"/>
</dbReference>
<reference evidence="2 3" key="1">
    <citation type="submission" date="2015-01" db="EMBL/GenBank/DDBJ databases">
        <title>The Genome Sequence of Ochroconis gallopava CBS43764.</title>
        <authorList>
            <consortium name="The Broad Institute Genomics Platform"/>
            <person name="Cuomo C."/>
            <person name="de Hoog S."/>
            <person name="Gorbushina A."/>
            <person name="Stielow B."/>
            <person name="Teixiera M."/>
            <person name="Abouelleil A."/>
            <person name="Chapman S.B."/>
            <person name="Priest M."/>
            <person name="Young S.K."/>
            <person name="Wortman J."/>
            <person name="Nusbaum C."/>
            <person name="Birren B."/>
        </authorList>
    </citation>
    <scope>NUCLEOTIDE SEQUENCE [LARGE SCALE GENOMIC DNA]</scope>
    <source>
        <strain evidence="2 3">CBS 43764</strain>
    </source>
</reference>
<dbReference type="VEuPathDB" id="FungiDB:PV09_05831"/>
<proteinExistence type="predicted"/>
<protein>
    <submittedName>
        <fullName evidence="2">Uncharacterized protein</fullName>
    </submittedName>
</protein>
<organism evidence="2 3">
    <name type="scientific">Verruconis gallopava</name>
    <dbReference type="NCBI Taxonomy" id="253628"/>
    <lineage>
        <taxon>Eukaryota</taxon>
        <taxon>Fungi</taxon>
        <taxon>Dikarya</taxon>
        <taxon>Ascomycota</taxon>
        <taxon>Pezizomycotina</taxon>
        <taxon>Dothideomycetes</taxon>
        <taxon>Pleosporomycetidae</taxon>
        <taxon>Venturiales</taxon>
        <taxon>Sympoventuriaceae</taxon>
        <taxon>Verruconis</taxon>
    </lineage>
</organism>
<dbReference type="Proteomes" id="UP000053259">
    <property type="component" value="Unassembled WGS sequence"/>
</dbReference>
<feature type="compositionally biased region" description="Low complexity" evidence="1">
    <location>
        <begin position="15"/>
        <end position="31"/>
    </location>
</feature>
<sequence length="113" mass="12156">MPYISPKGAVNRSMPTAKPKAEPASSSATQTAASADNLYLLDAQDTRPLDPSVVEALSRWKGWNAKREREGEDEDIGPLDERPRRADATAPAKDPCAQKNVAAIELKELVAAV</sequence>